<feature type="compositionally biased region" description="Polar residues" evidence="1">
    <location>
        <begin position="31"/>
        <end position="51"/>
    </location>
</feature>
<feature type="compositionally biased region" description="Polar residues" evidence="1">
    <location>
        <begin position="98"/>
        <end position="124"/>
    </location>
</feature>
<protein>
    <submittedName>
        <fullName evidence="2">Uncharacterized protein</fullName>
    </submittedName>
</protein>
<dbReference type="EMBL" id="JASBNA010000011">
    <property type="protein sequence ID" value="KAK7688358.1"/>
    <property type="molecule type" value="Genomic_DNA"/>
</dbReference>
<feature type="region of interest" description="Disordered" evidence="1">
    <location>
        <begin position="167"/>
        <end position="186"/>
    </location>
</feature>
<reference evidence="2 3" key="1">
    <citation type="submission" date="2022-09" db="EMBL/GenBank/DDBJ databases">
        <authorList>
            <person name="Palmer J.M."/>
        </authorList>
    </citation>
    <scope>NUCLEOTIDE SEQUENCE [LARGE SCALE GENOMIC DNA]</scope>
    <source>
        <strain evidence="2 3">DSM 7382</strain>
    </source>
</reference>
<dbReference type="Proteomes" id="UP001385951">
    <property type="component" value="Unassembled WGS sequence"/>
</dbReference>
<accession>A0AAW0G3T4</accession>
<proteinExistence type="predicted"/>
<feature type="compositionally biased region" description="Low complexity" evidence="1">
    <location>
        <begin position="52"/>
        <end position="61"/>
    </location>
</feature>
<dbReference type="AlphaFoldDB" id="A0AAW0G3T4"/>
<comment type="caution">
    <text evidence="2">The sequence shown here is derived from an EMBL/GenBank/DDBJ whole genome shotgun (WGS) entry which is preliminary data.</text>
</comment>
<feature type="compositionally biased region" description="Polar residues" evidence="1">
    <location>
        <begin position="131"/>
        <end position="140"/>
    </location>
</feature>
<organism evidence="2 3">
    <name type="scientific">Cerrena zonata</name>
    <dbReference type="NCBI Taxonomy" id="2478898"/>
    <lineage>
        <taxon>Eukaryota</taxon>
        <taxon>Fungi</taxon>
        <taxon>Dikarya</taxon>
        <taxon>Basidiomycota</taxon>
        <taxon>Agaricomycotina</taxon>
        <taxon>Agaricomycetes</taxon>
        <taxon>Polyporales</taxon>
        <taxon>Cerrenaceae</taxon>
        <taxon>Cerrena</taxon>
    </lineage>
</organism>
<name>A0AAW0G3T4_9APHY</name>
<evidence type="ECO:0000313" key="2">
    <source>
        <dbReference type="EMBL" id="KAK7688358.1"/>
    </source>
</evidence>
<feature type="region of interest" description="Disordered" evidence="1">
    <location>
        <begin position="1"/>
        <end position="64"/>
    </location>
</feature>
<sequence>MPHQHSELANWDGSVSRPRVRQPFPAVAHTPAQSQAQFQESPANPHQRNAFSSSSHMSSDDSATDIARTEQMLLARVSSEDMAISSINESDVGKRQNAKNPNTDLVSNTRTHSDPTNLHGTQPNGKPAGNTALSPSSLENSALPNHSMLLEISSSEHDLILKESMATSGDLRAQRPAQVASEASIL</sequence>
<keyword evidence="3" id="KW-1185">Reference proteome</keyword>
<evidence type="ECO:0000313" key="3">
    <source>
        <dbReference type="Proteomes" id="UP001385951"/>
    </source>
</evidence>
<evidence type="ECO:0000256" key="1">
    <source>
        <dbReference type="SAM" id="MobiDB-lite"/>
    </source>
</evidence>
<feature type="region of interest" description="Disordered" evidence="1">
    <location>
        <begin position="87"/>
        <end position="140"/>
    </location>
</feature>
<gene>
    <name evidence="2" type="ORF">QCA50_008730</name>
</gene>